<evidence type="ECO:0000256" key="1">
    <source>
        <dbReference type="SAM" id="SignalP"/>
    </source>
</evidence>
<organism evidence="2 3">
    <name type="scientific">Paragonimus westermani</name>
    <dbReference type="NCBI Taxonomy" id="34504"/>
    <lineage>
        <taxon>Eukaryota</taxon>
        <taxon>Metazoa</taxon>
        <taxon>Spiralia</taxon>
        <taxon>Lophotrochozoa</taxon>
        <taxon>Platyhelminthes</taxon>
        <taxon>Trematoda</taxon>
        <taxon>Digenea</taxon>
        <taxon>Plagiorchiida</taxon>
        <taxon>Troglotremata</taxon>
        <taxon>Troglotrematidae</taxon>
        <taxon>Paragonimus</taxon>
    </lineage>
</organism>
<dbReference type="AlphaFoldDB" id="A0A5J4NJD0"/>
<proteinExistence type="predicted"/>
<gene>
    <name evidence="2" type="ORF">DEA37_0002586</name>
</gene>
<protein>
    <recommendedName>
        <fullName evidence="4">Protein quiver</fullName>
    </recommendedName>
</protein>
<evidence type="ECO:0000313" key="2">
    <source>
        <dbReference type="EMBL" id="KAA3675632.1"/>
    </source>
</evidence>
<sequence length="152" mass="17825">MWMFTGSFVSLFVTLFWISNESEAYLNISCYECEIVDRERQHSLWPCDGSMGPWEEVQGCRACVKIEETQRIDFRKPRWGQEYFEVVTESRLCLRKFVPLHMDTCTQTYGSASAQKKCYCSTPFCNKSSSVYHFKWLLLSVFVSSRSAFCLH</sequence>
<keyword evidence="3" id="KW-1185">Reference proteome</keyword>
<reference evidence="2 3" key="1">
    <citation type="journal article" date="2019" name="Gigascience">
        <title>Whole-genome sequence of the oriental lung fluke Paragonimus westermani.</title>
        <authorList>
            <person name="Oey H."/>
            <person name="Zakrzewski M."/>
            <person name="Narain K."/>
            <person name="Devi K.R."/>
            <person name="Agatsuma T."/>
            <person name="Nawaratna S."/>
            <person name="Gobert G.N."/>
            <person name="Jones M.K."/>
            <person name="Ragan M.A."/>
            <person name="McManus D.P."/>
            <person name="Krause L."/>
        </authorList>
    </citation>
    <scope>NUCLEOTIDE SEQUENCE [LARGE SCALE GENOMIC DNA]</scope>
    <source>
        <strain evidence="2 3">IND2009</strain>
    </source>
</reference>
<evidence type="ECO:0000313" key="3">
    <source>
        <dbReference type="Proteomes" id="UP000324629"/>
    </source>
</evidence>
<evidence type="ECO:0008006" key="4">
    <source>
        <dbReference type="Google" id="ProtNLM"/>
    </source>
</evidence>
<dbReference type="EMBL" id="QNGE01002409">
    <property type="protein sequence ID" value="KAA3675632.1"/>
    <property type="molecule type" value="Genomic_DNA"/>
</dbReference>
<feature type="chain" id="PRO_5023940211" description="Protein quiver" evidence="1">
    <location>
        <begin position="25"/>
        <end position="152"/>
    </location>
</feature>
<name>A0A5J4NJD0_9TREM</name>
<dbReference type="Proteomes" id="UP000324629">
    <property type="component" value="Unassembled WGS sequence"/>
</dbReference>
<comment type="caution">
    <text evidence="2">The sequence shown here is derived from an EMBL/GenBank/DDBJ whole genome shotgun (WGS) entry which is preliminary data.</text>
</comment>
<keyword evidence="1" id="KW-0732">Signal</keyword>
<accession>A0A5J4NJD0</accession>
<feature type="signal peptide" evidence="1">
    <location>
        <begin position="1"/>
        <end position="24"/>
    </location>
</feature>